<evidence type="ECO:0000256" key="6">
    <source>
        <dbReference type="ARBA" id="ARBA00023136"/>
    </source>
</evidence>
<dbReference type="Pfam" id="PF10267">
    <property type="entry name" value="Tmemb_cc2"/>
    <property type="match status" value="1"/>
</dbReference>
<reference evidence="8 9" key="1">
    <citation type="submission" date="2023-05" db="EMBL/GenBank/DDBJ databases">
        <title>B98-5 Cell Line De Novo Hybrid Assembly: An Optical Mapping Approach.</title>
        <authorList>
            <person name="Kananen K."/>
            <person name="Auerbach J.A."/>
            <person name="Kautto E."/>
            <person name="Blachly J.S."/>
        </authorList>
    </citation>
    <scope>NUCLEOTIDE SEQUENCE [LARGE SCALE GENOMIC DNA]</scope>
    <source>
        <strain evidence="8">B95-8</strain>
        <tissue evidence="8">Cell line</tissue>
    </source>
</reference>
<keyword evidence="6" id="KW-0472">Membrane</keyword>
<comment type="subcellular location">
    <subcellularLocation>
        <location evidence="1">Membrane</location>
    </subcellularLocation>
</comment>
<evidence type="ECO:0000256" key="7">
    <source>
        <dbReference type="SAM" id="MobiDB-lite"/>
    </source>
</evidence>
<evidence type="ECO:0000256" key="1">
    <source>
        <dbReference type="ARBA" id="ARBA00004370"/>
    </source>
</evidence>
<keyword evidence="5" id="KW-0175">Coiled coil</keyword>
<proteinExistence type="inferred from homology"/>
<feature type="region of interest" description="Disordered" evidence="7">
    <location>
        <begin position="1"/>
        <end position="37"/>
    </location>
</feature>
<keyword evidence="9" id="KW-1185">Reference proteome</keyword>
<dbReference type="PANTHER" id="PTHR17613">
    <property type="entry name" value="CEREBRAL PROTEIN-11-RELATED"/>
    <property type="match status" value="1"/>
</dbReference>
<comment type="similarity">
    <text evidence="2">Belongs to the TEX28 family.</text>
</comment>
<comment type="caution">
    <text evidence="8">The sequence shown here is derived from an EMBL/GenBank/DDBJ whole genome shotgun (WGS) entry which is preliminary data.</text>
</comment>
<evidence type="ECO:0000313" key="9">
    <source>
        <dbReference type="Proteomes" id="UP001266305"/>
    </source>
</evidence>
<dbReference type="Proteomes" id="UP001266305">
    <property type="component" value="Unassembled WGS sequence"/>
</dbReference>
<name>A0ABQ9U6C2_SAGOE</name>
<evidence type="ECO:0000256" key="3">
    <source>
        <dbReference type="ARBA" id="ARBA00022692"/>
    </source>
</evidence>
<dbReference type="EMBL" id="JASSZA010000015">
    <property type="protein sequence ID" value="KAK2092609.1"/>
    <property type="molecule type" value="Genomic_DNA"/>
</dbReference>
<dbReference type="InterPro" id="IPR019394">
    <property type="entry name" value="TEX28/TMCC"/>
</dbReference>
<protein>
    <submittedName>
        <fullName evidence="8">Uncharacterized protein</fullName>
    </submittedName>
</protein>
<keyword evidence="3" id="KW-0812">Transmembrane</keyword>
<organism evidence="8 9">
    <name type="scientific">Saguinus oedipus</name>
    <name type="common">Cotton-top tamarin</name>
    <name type="synonym">Oedipomidas oedipus</name>
    <dbReference type="NCBI Taxonomy" id="9490"/>
    <lineage>
        <taxon>Eukaryota</taxon>
        <taxon>Metazoa</taxon>
        <taxon>Chordata</taxon>
        <taxon>Craniata</taxon>
        <taxon>Vertebrata</taxon>
        <taxon>Euteleostomi</taxon>
        <taxon>Mammalia</taxon>
        <taxon>Eutheria</taxon>
        <taxon>Euarchontoglires</taxon>
        <taxon>Primates</taxon>
        <taxon>Haplorrhini</taxon>
        <taxon>Platyrrhini</taxon>
        <taxon>Cebidae</taxon>
        <taxon>Callitrichinae</taxon>
        <taxon>Saguinus</taxon>
    </lineage>
</organism>
<feature type="compositionally biased region" description="Polar residues" evidence="7">
    <location>
        <begin position="8"/>
        <end position="23"/>
    </location>
</feature>
<evidence type="ECO:0000313" key="8">
    <source>
        <dbReference type="EMBL" id="KAK2092609.1"/>
    </source>
</evidence>
<evidence type="ECO:0000256" key="5">
    <source>
        <dbReference type="ARBA" id="ARBA00023054"/>
    </source>
</evidence>
<accession>A0ABQ9U6C2</accession>
<sequence length="136" mass="15090">MEHLEVSTPAQTSSAVSTNTDGNIHTDLIGGTRDAHPKDDVDKYLKLANSAGKKQVVHIKQVSEKNPKSSQTIFQLQNKLEDYDWTFQKVEQQPKDIFRDMHQGLKATGAKLIGFSESVVDDVRVDFLASPGPLIQ</sequence>
<evidence type="ECO:0000256" key="4">
    <source>
        <dbReference type="ARBA" id="ARBA00022989"/>
    </source>
</evidence>
<dbReference type="PANTHER" id="PTHR17613:SF11">
    <property type="entry name" value="TRANSMEMBRANE AND COILED-COIL DOMAINS PROTEIN 1"/>
    <property type="match status" value="1"/>
</dbReference>
<gene>
    <name evidence="8" type="ORF">P7K49_029137</name>
</gene>
<evidence type="ECO:0000256" key="2">
    <source>
        <dbReference type="ARBA" id="ARBA00008108"/>
    </source>
</evidence>
<keyword evidence="4" id="KW-1133">Transmembrane helix</keyword>